<dbReference type="GO" id="GO:0061015">
    <property type="term" value="P:snRNA import into nucleus"/>
    <property type="evidence" value="ECO:0007669"/>
    <property type="project" value="EnsemblFungi"/>
</dbReference>
<dbReference type="HOGENOM" id="CLU_009614_0_0_1"/>
<accession>A0A074W4Z3</accession>
<dbReference type="GO" id="GO:0046827">
    <property type="term" value="P:positive regulation of protein export from nucleus"/>
    <property type="evidence" value="ECO:0007669"/>
    <property type="project" value="EnsemblFungi"/>
</dbReference>
<dbReference type="Pfam" id="PF08506">
    <property type="entry name" value="Cse1"/>
    <property type="match status" value="1"/>
</dbReference>
<comment type="similarity">
    <text evidence="3">Belongs to the XPO2/CSE1 family.</text>
</comment>
<dbReference type="SUPFAM" id="SSF48371">
    <property type="entry name" value="ARM repeat"/>
    <property type="match status" value="1"/>
</dbReference>
<dbReference type="AlphaFoldDB" id="A0A074W4Z3"/>
<dbReference type="InterPro" id="IPR001494">
    <property type="entry name" value="Importin-beta_N"/>
</dbReference>
<keyword evidence="4" id="KW-0813">Transport</keyword>
<dbReference type="GO" id="GO:0006606">
    <property type="term" value="P:protein import into nucleus"/>
    <property type="evidence" value="ECO:0007669"/>
    <property type="project" value="TreeGrafter"/>
</dbReference>
<keyword evidence="5" id="KW-0963">Cytoplasm</keyword>
<dbReference type="GO" id="GO:0031267">
    <property type="term" value="F:small GTPase binding"/>
    <property type="evidence" value="ECO:0007669"/>
    <property type="project" value="InterPro"/>
</dbReference>
<dbReference type="PANTHER" id="PTHR10997:SF8">
    <property type="entry name" value="EXPORTIN-2"/>
    <property type="match status" value="1"/>
</dbReference>
<dbReference type="Pfam" id="PF03378">
    <property type="entry name" value="CAS_CSE1"/>
    <property type="match status" value="1"/>
</dbReference>
<evidence type="ECO:0000256" key="2">
    <source>
        <dbReference type="ARBA" id="ARBA00004496"/>
    </source>
</evidence>
<keyword evidence="7" id="KW-0539">Nucleus</keyword>
<dbReference type="RefSeq" id="XP_040882035.1">
    <property type="nucleotide sequence ID" value="XM_041025948.1"/>
</dbReference>
<proteinExistence type="inferred from homology"/>
<name>A0A074W4Z3_AURM1</name>
<dbReference type="InterPro" id="IPR016024">
    <property type="entry name" value="ARM-type_fold"/>
</dbReference>
<keyword evidence="6" id="KW-0653">Protein transport</keyword>
<protein>
    <submittedName>
        <fullName evidence="9">Cse1-domain-containing protein</fullName>
    </submittedName>
</protein>
<evidence type="ECO:0000259" key="8">
    <source>
        <dbReference type="PROSITE" id="PS50166"/>
    </source>
</evidence>
<dbReference type="Gene3D" id="1.25.10.10">
    <property type="entry name" value="Leucine-rich Repeat Variant"/>
    <property type="match status" value="1"/>
</dbReference>
<dbReference type="PROSITE" id="PS50166">
    <property type="entry name" value="IMPORTIN_B_NT"/>
    <property type="match status" value="1"/>
</dbReference>
<sequence>MSADLSTIANLLQASLDPRQNKQAEQAIRQEEAKPQFSLALLQIVASDSYPNTTRLAAALFFKNFIRRSWTDEDGNYKLPQDEVTAIKREVIGLMISVPATIQTQLGEAISVIADSDFWERWDTLVDDLVSRFTPDNPKVNNGVLQVAHSIFRRWRPLFRTDELFTEINHVLSKFCEPYLALLQSTDQQIAANQNNKDLLAQHFTTLNLSIKLFNDLSCQDLPPVFEDNLASISALLLKYLSYDNPILHTDDESEAGLLEYNKAAIFEALILYVQKYEDAFGPYLGQFVESSWTLLTAIGPETKYDILVSKALQFLTSVTKINQYAQSFNNQEILGQVVEKVILPNLSLRESDVEMFEDEPIEFIRRDLEGSDSDTRRRAATDFLRQLVEQFEKLVTDVVSQYIAHYLADYEKSKSDNWKSKDTAVYLFTSIAAKGVPTAARGVQTTNPNVDVIDFFQRNIAVDLTSADTEAILKVDAIKYLYLFRSQLTQDQWQAAFPLLVQCLGNENYVVHSYAAIAVERVLYMTDDKRQPIIPRETLQSLSKDLLQHLFLLMTKDSKAEKIQENEFLIKCVMRVLIVIREGVLPILDMVLTNLINIVKVIRHNPSNPRFYYYHFESIGAVVRFAAPTQAAKLEEALYNPFAEILANDVQEFQPYVFQVFAALLEANPSGSLPDYYQSLLGPILTLDMYNSRGNVPALVRLLSSMIPRAVEQIVANNQLEPILVIFQKLISSKANESLGFDLLEAICGSIPVAALNNYLTTIVQLLMTRLSNSKTENFTIRFVRFYHFFSARDDKGLGPDLFINVTDQVQQNVFTPMYLQIILPDTQKLSRPFDRKTAVVSLTHTLANSQAFVDRYGKKGWGFTCEALLKLLINPPLPQTADDLIIEDRDVEDVGFGVGFTALNTCKPVPRDPFPEVQDVKKWVGLYLREADTKTGGRIAAAVSEKLGPDAQAALSSVMQG</sequence>
<keyword evidence="10" id="KW-1185">Reference proteome</keyword>
<evidence type="ECO:0000256" key="5">
    <source>
        <dbReference type="ARBA" id="ARBA00022490"/>
    </source>
</evidence>
<dbReference type="EMBL" id="KL584827">
    <property type="protein sequence ID" value="KEQ65012.1"/>
    <property type="molecule type" value="Genomic_DNA"/>
</dbReference>
<dbReference type="GO" id="GO:0032991">
    <property type="term" value="C:protein-containing complex"/>
    <property type="evidence" value="ECO:0007669"/>
    <property type="project" value="EnsemblFungi"/>
</dbReference>
<evidence type="ECO:0000256" key="4">
    <source>
        <dbReference type="ARBA" id="ARBA00022448"/>
    </source>
</evidence>
<dbReference type="Proteomes" id="UP000030672">
    <property type="component" value="Unassembled WGS sequence"/>
</dbReference>
<reference evidence="9 10" key="1">
    <citation type="journal article" date="2014" name="BMC Genomics">
        <title>Genome sequencing of four Aureobasidium pullulans varieties: biotechnological potential, stress tolerance, and description of new species.</title>
        <authorList>
            <person name="Gostin Ar C."/>
            <person name="Ohm R.A."/>
            <person name="Kogej T."/>
            <person name="Sonjak S."/>
            <person name="Turk M."/>
            <person name="Zajc J."/>
            <person name="Zalar P."/>
            <person name="Grube M."/>
            <person name="Sun H."/>
            <person name="Han J."/>
            <person name="Sharma A."/>
            <person name="Chiniquy J."/>
            <person name="Ngan C.Y."/>
            <person name="Lipzen A."/>
            <person name="Barry K."/>
            <person name="Grigoriev I.V."/>
            <person name="Gunde-Cimerman N."/>
        </authorList>
    </citation>
    <scope>NUCLEOTIDE SEQUENCE [LARGE SCALE GENOMIC DNA]</scope>
    <source>
        <strain evidence="9 10">CBS 110374</strain>
    </source>
</reference>
<organism evidence="9 10">
    <name type="scientific">Aureobasidium melanogenum (strain CBS 110374)</name>
    <name type="common">Aureobasidium pullulans var. melanogenum</name>
    <dbReference type="NCBI Taxonomy" id="1043003"/>
    <lineage>
        <taxon>Eukaryota</taxon>
        <taxon>Fungi</taxon>
        <taxon>Dikarya</taxon>
        <taxon>Ascomycota</taxon>
        <taxon>Pezizomycotina</taxon>
        <taxon>Dothideomycetes</taxon>
        <taxon>Dothideomycetidae</taxon>
        <taxon>Dothideales</taxon>
        <taxon>Saccotheciaceae</taxon>
        <taxon>Aureobasidium</taxon>
    </lineage>
</organism>
<evidence type="ECO:0000256" key="1">
    <source>
        <dbReference type="ARBA" id="ARBA00004123"/>
    </source>
</evidence>
<dbReference type="GO" id="GO:0034399">
    <property type="term" value="C:nuclear periphery"/>
    <property type="evidence" value="ECO:0007669"/>
    <property type="project" value="EnsemblFungi"/>
</dbReference>
<dbReference type="GO" id="GO:0005635">
    <property type="term" value="C:nuclear envelope"/>
    <property type="evidence" value="ECO:0007669"/>
    <property type="project" value="EnsemblFungi"/>
</dbReference>
<evidence type="ECO:0000313" key="10">
    <source>
        <dbReference type="Proteomes" id="UP000030672"/>
    </source>
</evidence>
<dbReference type="GO" id="GO:0006611">
    <property type="term" value="P:protein export from nucleus"/>
    <property type="evidence" value="ECO:0007669"/>
    <property type="project" value="EnsemblFungi"/>
</dbReference>
<dbReference type="Pfam" id="PF03810">
    <property type="entry name" value="IBN_N"/>
    <property type="match status" value="1"/>
</dbReference>
<evidence type="ECO:0000256" key="3">
    <source>
        <dbReference type="ARBA" id="ARBA00008669"/>
    </source>
</evidence>
<dbReference type="GO" id="GO:0005829">
    <property type="term" value="C:cytosol"/>
    <property type="evidence" value="ECO:0007669"/>
    <property type="project" value="TreeGrafter"/>
</dbReference>
<feature type="domain" description="Importin N-terminal" evidence="8">
    <location>
        <begin position="24"/>
        <end position="97"/>
    </location>
</feature>
<dbReference type="GO" id="GO:0005049">
    <property type="term" value="F:nuclear export signal receptor activity"/>
    <property type="evidence" value="ECO:0007669"/>
    <property type="project" value="EnsemblFungi"/>
</dbReference>
<comment type="subcellular location">
    <subcellularLocation>
        <location evidence="2">Cytoplasm</location>
    </subcellularLocation>
    <subcellularLocation>
        <location evidence="1">Nucleus</location>
    </subcellularLocation>
</comment>
<dbReference type="InterPro" id="IPR005043">
    <property type="entry name" value="XPO2_C"/>
</dbReference>
<dbReference type="SMART" id="SM00913">
    <property type="entry name" value="IBN_N"/>
    <property type="match status" value="1"/>
</dbReference>
<dbReference type="InterPro" id="IPR011989">
    <property type="entry name" value="ARM-like"/>
</dbReference>
<evidence type="ECO:0000256" key="6">
    <source>
        <dbReference type="ARBA" id="ARBA00022927"/>
    </source>
</evidence>
<gene>
    <name evidence="9" type="ORF">M437DRAFT_72967</name>
</gene>
<dbReference type="PANTHER" id="PTHR10997">
    <property type="entry name" value="IMPORTIN-7, 8, 11"/>
    <property type="match status" value="1"/>
</dbReference>
<dbReference type="InterPro" id="IPR013713">
    <property type="entry name" value="XPO2_central"/>
</dbReference>
<evidence type="ECO:0000313" key="9">
    <source>
        <dbReference type="EMBL" id="KEQ65012.1"/>
    </source>
</evidence>
<dbReference type="STRING" id="1043003.A0A074W4Z3"/>
<evidence type="ECO:0000256" key="7">
    <source>
        <dbReference type="ARBA" id="ARBA00023242"/>
    </source>
</evidence>
<dbReference type="GeneID" id="63919321"/>
<dbReference type="FunFam" id="1.25.10.10:FF:000057">
    <property type="entry name" value="Exportin-2 isoform 1"/>
    <property type="match status" value="1"/>
</dbReference>